<dbReference type="STRING" id="109376.A0A0D3EAC4"/>
<dbReference type="OrthoDB" id="1927968at2759"/>
<dbReference type="PANTHER" id="PTHR31798:SF6">
    <property type="entry name" value="HYDROXYPROLINE-RICH GLYCOPROTEIN FAMILY PROTEIN"/>
    <property type="match status" value="1"/>
</dbReference>
<name>A0A0D3EAC4_BRAOL</name>
<accession>A0A0D3EAC4</accession>
<dbReference type="InterPro" id="IPR040420">
    <property type="entry name" value="At1g76660-like"/>
</dbReference>
<dbReference type="Proteomes" id="UP000032141">
    <property type="component" value="Chromosome C9"/>
</dbReference>
<dbReference type="GO" id="GO:0005886">
    <property type="term" value="C:plasma membrane"/>
    <property type="evidence" value="ECO:0007669"/>
    <property type="project" value="EnsemblPlants"/>
</dbReference>
<organism evidence="2 3">
    <name type="scientific">Brassica oleracea var. oleracea</name>
    <dbReference type="NCBI Taxonomy" id="109376"/>
    <lineage>
        <taxon>Eukaryota</taxon>
        <taxon>Viridiplantae</taxon>
        <taxon>Streptophyta</taxon>
        <taxon>Embryophyta</taxon>
        <taxon>Tracheophyta</taxon>
        <taxon>Spermatophyta</taxon>
        <taxon>Magnoliopsida</taxon>
        <taxon>eudicotyledons</taxon>
        <taxon>Gunneridae</taxon>
        <taxon>Pentapetalae</taxon>
        <taxon>rosids</taxon>
        <taxon>malvids</taxon>
        <taxon>Brassicales</taxon>
        <taxon>Brassicaceae</taxon>
        <taxon>Brassiceae</taxon>
        <taxon>Brassica</taxon>
    </lineage>
</organism>
<feature type="compositionally biased region" description="Low complexity" evidence="1">
    <location>
        <begin position="73"/>
        <end position="85"/>
    </location>
</feature>
<dbReference type="eggNOG" id="ENOG502QPX0">
    <property type="taxonomic scope" value="Eukaryota"/>
</dbReference>
<evidence type="ECO:0000313" key="3">
    <source>
        <dbReference type="Proteomes" id="UP000032141"/>
    </source>
</evidence>
<reference evidence="2 3" key="1">
    <citation type="journal article" date="2014" name="Genome Biol.">
        <title>Transcriptome and methylome profiling reveals relics of genome dominance in the mesopolyploid Brassica oleracea.</title>
        <authorList>
            <person name="Parkin I.A."/>
            <person name="Koh C."/>
            <person name="Tang H."/>
            <person name="Robinson S.J."/>
            <person name="Kagale S."/>
            <person name="Clarke W.E."/>
            <person name="Town C.D."/>
            <person name="Nixon J."/>
            <person name="Krishnakumar V."/>
            <person name="Bidwell S.L."/>
            <person name="Denoeud F."/>
            <person name="Belcram H."/>
            <person name="Links M.G."/>
            <person name="Just J."/>
            <person name="Clarke C."/>
            <person name="Bender T."/>
            <person name="Huebert T."/>
            <person name="Mason A.S."/>
            <person name="Pires J.C."/>
            <person name="Barker G."/>
            <person name="Moore J."/>
            <person name="Walley P.G."/>
            <person name="Manoli S."/>
            <person name="Batley J."/>
            <person name="Edwards D."/>
            <person name="Nelson M.N."/>
            <person name="Wang X."/>
            <person name="Paterson A.H."/>
            <person name="King G."/>
            <person name="Bancroft I."/>
            <person name="Chalhoub B."/>
            <person name="Sharpe A.G."/>
        </authorList>
    </citation>
    <scope>NUCLEOTIDE SEQUENCE</scope>
    <source>
        <strain evidence="2 3">cv. TO1000</strain>
    </source>
</reference>
<proteinExistence type="predicted"/>
<keyword evidence="3" id="KW-1185">Reference proteome</keyword>
<feature type="region of interest" description="Disordered" evidence="1">
    <location>
        <begin position="73"/>
        <end position="99"/>
    </location>
</feature>
<feature type="compositionally biased region" description="Polar residues" evidence="1">
    <location>
        <begin position="86"/>
        <end position="96"/>
    </location>
</feature>
<sequence length="411" mass="43791">MRNSVETVNAAATAIVTAESRVQPSSVQKRRWGNCWSLNSCFGSQKNNTRIGNAVLVPEPIASGAPAISIQNSTTSIAPPSSPASFLQSDSSSVSHTPVGPLSLTSNTFSPKEPQSVFSAGPYANETQPVTPPVFSALITEPSTASFTPPPESSLHITTPSSPEVPFAQLLTSSLELTRRDSSGTNQKFSSSHYEFRSNQVCPGSPGGGNLISPGSVVSNSGTSSPYPGKSPMVEFRIGEPPKFLGFEHFTARKWGSRFGSGSITPVGHGSGMGSGALTPNGPGMVSGNNTAWPQISEVESLANSDHGSEVIVADHRVSFELTGEDVARCLASKLNRSHDRMNNNDRIEIDERRSIERLSDIDRLTEQQRILQLSSSSVGSSKEFKFDNTKEENSEKVAGNSWSFFPGLRS</sequence>
<dbReference type="KEGG" id="boe:106318799"/>
<dbReference type="HOGENOM" id="CLU_052572_0_0_1"/>
<dbReference type="RefSeq" id="XP_013612389.1">
    <property type="nucleotide sequence ID" value="XM_013756935.1"/>
</dbReference>
<dbReference type="EnsemblPlants" id="Bo9g107140.1">
    <property type="protein sequence ID" value="Bo9g107140.1"/>
    <property type="gene ID" value="Bo9g107140"/>
</dbReference>
<evidence type="ECO:0000256" key="1">
    <source>
        <dbReference type="SAM" id="MobiDB-lite"/>
    </source>
</evidence>
<dbReference type="Gramene" id="Bo9g107140.1">
    <property type="protein sequence ID" value="Bo9g107140.1"/>
    <property type="gene ID" value="Bo9g107140"/>
</dbReference>
<reference evidence="2" key="2">
    <citation type="submission" date="2015-03" db="UniProtKB">
        <authorList>
            <consortium name="EnsemblPlants"/>
        </authorList>
    </citation>
    <scope>IDENTIFICATION</scope>
</reference>
<feature type="region of interest" description="Disordered" evidence="1">
    <location>
        <begin position="375"/>
        <end position="411"/>
    </location>
</feature>
<dbReference type="OMA" id="SYQIYPE"/>
<dbReference type="GeneID" id="106318799"/>
<evidence type="ECO:0000313" key="2">
    <source>
        <dbReference type="EnsemblPlants" id="Bo9g107140.1"/>
    </source>
</evidence>
<dbReference type="AlphaFoldDB" id="A0A0D3EAC4"/>
<dbReference type="PANTHER" id="PTHR31798">
    <property type="entry name" value="HYDROXYPROLINE-RICH GLYCOPROTEIN-LIKE"/>
    <property type="match status" value="1"/>
</dbReference>
<feature type="compositionally biased region" description="Basic and acidic residues" evidence="1">
    <location>
        <begin position="383"/>
        <end position="396"/>
    </location>
</feature>
<protein>
    <submittedName>
        <fullName evidence="2">Uncharacterized protein</fullName>
    </submittedName>
</protein>